<gene>
    <name evidence="3" type="primary">Acey_s0142.g2319</name>
    <name evidence="3" type="ORF">Y032_0142g2319</name>
</gene>
<comment type="caution">
    <text evidence="3">The sequence shown here is derived from an EMBL/GenBank/DDBJ whole genome shotgun (WGS) entry which is preliminary data.</text>
</comment>
<dbReference type="Proteomes" id="UP000024635">
    <property type="component" value="Unassembled WGS sequence"/>
</dbReference>
<organism evidence="3 4">
    <name type="scientific">Ancylostoma ceylanicum</name>
    <dbReference type="NCBI Taxonomy" id="53326"/>
    <lineage>
        <taxon>Eukaryota</taxon>
        <taxon>Metazoa</taxon>
        <taxon>Ecdysozoa</taxon>
        <taxon>Nematoda</taxon>
        <taxon>Chromadorea</taxon>
        <taxon>Rhabditida</taxon>
        <taxon>Rhabditina</taxon>
        <taxon>Rhabditomorpha</taxon>
        <taxon>Strongyloidea</taxon>
        <taxon>Ancylostomatidae</taxon>
        <taxon>Ancylostomatinae</taxon>
        <taxon>Ancylostoma</taxon>
    </lineage>
</organism>
<feature type="compositionally biased region" description="Polar residues" evidence="1">
    <location>
        <begin position="288"/>
        <end position="306"/>
    </location>
</feature>
<name>A0A016T3E3_9BILA</name>
<dbReference type="InterPro" id="IPR041385">
    <property type="entry name" value="SH3_12"/>
</dbReference>
<keyword evidence="4" id="KW-1185">Reference proteome</keyword>
<dbReference type="AlphaFoldDB" id="A0A016T3E3"/>
<feature type="region of interest" description="Disordered" evidence="1">
    <location>
        <begin position="288"/>
        <end position="310"/>
    </location>
</feature>
<feature type="compositionally biased region" description="Basic residues" evidence="1">
    <location>
        <begin position="530"/>
        <end position="539"/>
    </location>
</feature>
<feature type="domain" description="5'-3' exoribonuclease 1 SH3-like" evidence="2">
    <location>
        <begin position="131"/>
        <end position="195"/>
    </location>
</feature>
<reference evidence="4" key="1">
    <citation type="journal article" date="2015" name="Nat. Genet.">
        <title>The genome and transcriptome of the zoonotic hookworm Ancylostoma ceylanicum identify infection-specific gene families.</title>
        <authorList>
            <person name="Schwarz E.M."/>
            <person name="Hu Y."/>
            <person name="Antoshechkin I."/>
            <person name="Miller M.M."/>
            <person name="Sternberg P.W."/>
            <person name="Aroian R.V."/>
        </authorList>
    </citation>
    <scope>NUCLEOTIDE SEQUENCE</scope>
    <source>
        <strain evidence="4">HY135</strain>
    </source>
</reference>
<evidence type="ECO:0000313" key="4">
    <source>
        <dbReference type="Proteomes" id="UP000024635"/>
    </source>
</evidence>
<dbReference type="Gene3D" id="2.30.30.750">
    <property type="match status" value="1"/>
</dbReference>
<accession>A0A016T3E3</accession>
<sequence length="547" mass="60067">MQRENTGCENVFISSTSSTKRDSRFRDLFVFLENSHSVDDAYLASDVWTNEEKRNQRVADLKEWLSNTPTNGVEKQEGGKKYADRLIIGQIENAIKQVPKKRWGFRKCAVNPSVLYRAELYNGRCCADPDADFQLLDRVVYTVQGSTIPFGSQGTVVGILSGKVDVLFDLEFNSGYKIRGAMNSGACVPKTSLINITYGKERKGRKPADPPAGSEKRLFAGKENVSLKQKKNASEARSTFSEAPYSLLIRKPKKEQSAKGTPSPSVQPSDAAAILPTVASVISSGNVVTSTPLSSHPNTNPRQDSSMPLPMTPIISKEQMEDELNRMLGLRTGKSTATEQNQVSLILSSLTSPAPTSDKTEEAPLSEKQSPPSALTKLFATTPTQNQNENQKIVQKLLSAAKEEETAKKNLRPNNNSQRGGGVYRPASQRRSMVQNHHVLPPSTLFPTRPPPSNRDFFGSSRLLTNSPKLTDLKPSSVVLPCRQPQRRRGGKQQTCLTNSPPSQPRDMNTPEAANTPTAPPVQARAPVNKNRRARKSRLAPKFAEGN</sequence>
<feature type="compositionally biased region" description="Polar residues" evidence="1">
    <location>
        <begin position="258"/>
        <end position="268"/>
    </location>
</feature>
<dbReference type="STRING" id="53326.A0A016T3E3"/>
<feature type="region of interest" description="Disordered" evidence="1">
    <location>
        <begin position="404"/>
        <end position="547"/>
    </location>
</feature>
<evidence type="ECO:0000259" key="2">
    <source>
        <dbReference type="Pfam" id="PF18129"/>
    </source>
</evidence>
<evidence type="ECO:0000256" key="1">
    <source>
        <dbReference type="SAM" id="MobiDB-lite"/>
    </source>
</evidence>
<feature type="region of interest" description="Disordered" evidence="1">
    <location>
        <begin position="245"/>
        <end position="270"/>
    </location>
</feature>
<feature type="compositionally biased region" description="Polar residues" evidence="1">
    <location>
        <begin position="346"/>
        <end position="357"/>
    </location>
</feature>
<protein>
    <recommendedName>
        <fullName evidence="2">5'-3' exoribonuclease 1 SH3-like domain-containing protein</fullName>
    </recommendedName>
</protein>
<proteinExistence type="predicted"/>
<dbReference type="InterPro" id="IPR047008">
    <property type="entry name" value="XRN1_SH3_sf"/>
</dbReference>
<dbReference type="EMBL" id="JARK01001478">
    <property type="protein sequence ID" value="EYB97250.1"/>
    <property type="molecule type" value="Genomic_DNA"/>
</dbReference>
<dbReference type="Pfam" id="PF18129">
    <property type="entry name" value="SH3_12"/>
    <property type="match status" value="1"/>
</dbReference>
<feature type="region of interest" description="Disordered" evidence="1">
    <location>
        <begin position="346"/>
        <end position="373"/>
    </location>
</feature>
<evidence type="ECO:0000313" key="3">
    <source>
        <dbReference type="EMBL" id="EYB97250.1"/>
    </source>
</evidence>
<dbReference type="OrthoDB" id="5857516at2759"/>